<dbReference type="InterPro" id="IPR017896">
    <property type="entry name" value="4Fe4S_Fe-S-bd"/>
</dbReference>
<evidence type="ECO:0000313" key="7">
    <source>
        <dbReference type="Proteomes" id="UP000284531"/>
    </source>
</evidence>
<dbReference type="EMBL" id="RAPQ01000008">
    <property type="protein sequence ID" value="RKE03172.1"/>
    <property type="molecule type" value="Genomic_DNA"/>
</dbReference>
<sequence length="448" mass="50951">MIEKLYKSKLYPLVFQILSLLIFTLLVLGAINVTTSDPALVKQLRNTNLSNLIVWSYWWPVIVLTAVFFGRHWCSICPIELLSAIANRIGLKRKVPKFLKSGWMITIFYAFIAIVAIHTWGIHRYPNLMAYYLLSLMGLAVILSIIYEKRAFCSYLCPVGKLLGLYSLLSHFGIRVKNQVTCHSCKTKDCISKENQYKLIGRSCSSNLYPANITDNRTCILCTQCVKSCSNNNITLKRIKSSYQNFDLKKLLWSEIGMLMVLLGFVCYENLSSWETSNTIIRFIPSHLNKLIGSEAIPYGLFEALILFLLVPAIFMGFISFLLKVNGKTSWKQSLQKLAIHLLPLVAFGHVFKALLKTSSRIPYWQYALEQPDGLQYANLIFNKEIALNPLAWVNNLVLVLGILGLCYATYISVKKVSKTDPGKWILYITILFHLVIFLIGPISSLFQ</sequence>
<dbReference type="RefSeq" id="WP_120238094.1">
    <property type="nucleotide sequence ID" value="NZ_RAPQ01000008.1"/>
</dbReference>
<gene>
    <name evidence="6" type="ORF">BXY64_0163</name>
</gene>
<feature type="transmembrane region" description="Helical" evidence="4">
    <location>
        <begin position="393"/>
        <end position="414"/>
    </location>
</feature>
<evidence type="ECO:0000259" key="5">
    <source>
        <dbReference type="PROSITE" id="PS51379"/>
    </source>
</evidence>
<name>A0A419X651_9BACT</name>
<evidence type="ECO:0000256" key="1">
    <source>
        <dbReference type="ARBA" id="ARBA00004236"/>
    </source>
</evidence>
<dbReference type="GO" id="GO:0005886">
    <property type="term" value="C:plasma membrane"/>
    <property type="evidence" value="ECO:0007669"/>
    <property type="project" value="UniProtKB-SubCell"/>
</dbReference>
<evidence type="ECO:0000256" key="3">
    <source>
        <dbReference type="ARBA" id="ARBA00023136"/>
    </source>
</evidence>
<dbReference type="Proteomes" id="UP000284531">
    <property type="component" value="Unassembled WGS sequence"/>
</dbReference>
<keyword evidence="2" id="KW-1003">Cell membrane</keyword>
<comment type="subcellular location">
    <subcellularLocation>
        <location evidence="1">Cell membrane</location>
    </subcellularLocation>
</comment>
<evidence type="ECO:0000256" key="4">
    <source>
        <dbReference type="SAM" id="Phobius"/>
    </source>
</evidence>
<dbReference type="PANTHER" id="PTHR30224">
    <property type="entry name" value="ELECTRON TRANSPORT PROTEIN"/>
    <property type="match status" value="1"/>
</dbReference>
<feature type="transmembrane region" description="Helical" evidence="4">
    <location>
        <begin position="128"/>
        <end position="147"/>
    </location>
</feature>
<dbReference type="OrthoDB" id="9771372at2"/>
<dbReference type="InterPro" id="IPR052378">
    <property type="entry name" value="NosR_regulator"/>
</dbReference>
<dbReference type="PANTHER" id="PTHR30224:SF4">
    <property type="entry name" value="ELECTRON TRANSPORT PROTEIN YCCM-RELATED"/>
    <property type="match status" value="1"/>
</dbReference>
<dbReference type="AlphaFoldDB" id="A0A419X651"/>
<feature type="domain" description="4Fe-4S ferredoxin-type" evidence="5">
    <location>
        <begin position="209"/>
        <end position="239"/>
    </location>
</feature>
<keyword evidence="7" id="KW-1185">Reference proteome</keyword>
<dbReference type="Pfam" id="PF12801">
    <property type="entry name" value="Fer4_5"/>
    <property type="match status" value="2"/>
</dbReference>
<feature type="transmembrane region" description="Helical" evidence="4">
    <location>
        <begin position="304"/>
        <end position="326"/>
    </location>
</feature>
<protein>
    <submittedName>
        <fullName evidence="6">4Fe-4S binding protein</fullName>
    </submittedName>
</protein>
<keyword evidence="4" id="KW-0812">Transmembrane</keyword>
<dbReference type="PROSITE" id="PS51379">
    <property type="entry name" value="4FE4S_FER_2"/>
    <property type="match status" value="1"/>
</dbReference>
<feature type="transmembrane region" description="Helical" evidence="4">
    <location>
        <begin position="426"/>
        <end position="447"/>
    </location>
</feature>
<evidence type="ECO:0000256" key="2">
    <source>
        <dbReference type="ARBA" id="ARBA00022475"/>
    </source>
</evidence>
<feature type="transmembrane region" description="Helical" evidence="4">
    <location>
        <begin position="251"/>
        <end position="271"/>
    </location>
</feature>
<organism evidence="6 7">
    <name type="scientific">Marinifilum flexuosum</name>
    <dbReference type="NCBI Taxonomy" id="1117708"/>
    <lineage>
        <taxon>Bacteria</taxon>
        <taxon>Pseudomonadati</taxon>
        <taxon>Bacteroidota</taxon>
        <taxon>Bacteroidia</taxon>
        <taxon>Marinilabiliales</taxon>
        <taxon>Marinifilaceae</taxon>
    </lineage>
</organism>
<comment type="caution">
    <text evidence="6">The sequence shown here is derived from an EMBL/GenBank/DDBJ whole genome shotgun (WGS) entry which is preliminary data.</text>
</comment>
<feature type="transmembrane region" description="Helical" evidence="4">
    <location>
        <begin position="102"/>
        <end position="122"/>
    </location>
</feature>
<feature type="transmembrane region" description="Helical" evidence="4">
    <location>
        <begin position="12"/>
        <end position="32"/>
    </location>
</feature>
<evidence type="ECO:0000313" key="6">
    <source>
        <dbReference type="EMBL" id="RKE03172.1"/>
    </source>
</evidence>
<keyword evidence="3 4" id="KW-0472">Membrane</keyword>
<accession>A0A419X651</accession>
<keyword evidence="4" id="KW-1133">Transmembrane helix</keyword>
<proteinExistence type="predicted"/>
<reference evidence="6 7" key="1">
    <citation type="submission" date="2018-09" db="EMBL/GenBank/DDBJ databases">
        <title>Genomic Encyclopedia of Archaeal and Bacterial Type Strains, Phase II (KMG-II): from individual species to whole genera.</title>
        <authorList>
            <person name="Goeker M."/>
        </authorList>
    </citation>
    <scope>NUCLEOTIDE SEQUENCE [LARGE SCALE GENOMIC DNA]</scope>
    <source>
        <strain evidence="6 7">DSM 21950</strain>
    </source>
</reference>
<feature type="transmembrane region" description="Helical" evidence="4">
    <location>
        <begin position="52"/>
        <end position="70"/>
    </location>
</feature>